<proteinExistence type="predicted"/>
<evidence type="ECO:0000259" key="1">
    <source>
        <dbReference type="Pfam" id="PF05157"/>
    </source>
</evidence>
<dbReference type="EMBL" id="WQLB01000015">
    <property type="protein sequence ID" value="MVN87559.1"/>
    <property type="molecule type" value="Genomic_DNA"/>
</dbReference>
<reference evidence="2 3" key="1">
    <citation type="submission" date="2019-12" db="EMBL/GenBank/DDBJ databases">
        <title>Deinococcus sp. HMF7620 Genome sequencing and assembly.</title>
        <authorList>
            <person name="Kang H."/>
            <person name="Kim H."/>
            <person name="Joh K."/>
        </authorList>
    </citation>
    <scope>NUCLEOTIDE SEQUENCE [LARGE SCALE GENOMIC DNA]</scope>
    <source>
        <strain evidence="2 3">HMF7620</strain>
    </source>
</reference>
<gene>
    <name evidence="2" type="ORF">GO986_12360</name>
</gene>
<comment type="caution">
    <text evidence="2">The sequence shown here is derived from an EMBL/GenBank/DDBJ whole genome shotgun (WGS) entry which is preliminary data.</text>
</comment>
<sequence length="280" mass="30891">MSGQVDRALTVERQQAANAYQAVHGGDFLGALEATLSADEVQAVWSELAAERGWTFYSDHRSLSSIEGHLLSRKQALHLGITPHRQEYTDCCVLTPDPDVPLDPIYAALGPQVKLCLVPPSVYDRVSQLTYPTALWGRLTETEALALATSRHIGLYLGMTIQGCLESKVITHDQAARAQATVLRLPYADVRRSPPDPTLRALLPPETQRHLRVYPYQLIDGTLTVLMEQPDPGALRLLAMTMQREVRPVITAATTIRDLLKEDADEAAPTHAKETELART</sequence>
<feature type="domain" description="Type II secretion system protein GspE N-terminal" evidence="1">
    <location>
        <begin position="183"/>
        <end position="262"/>
    </location>
</feature>
<dbReference type="Proteomes" id="UP000483286">
    <property type="component" value="Unassembled WGS sequence"/>
</dbReference>
<dbReference type="InterPro" id="IPR007831">
    <property type="entry name" value="T2SS_GspE_N"/>
</dbReference>
<keyword evidence="3" id="KW-1185">Reference proteome</keyword>
<name>A0A7C9M9C3_9DEIO</name>
<dbReference type="SUPFAM" id="SSF160246">
    <property type="entry name" value="EspE N-terminal domain-like"/>
    <property type="match status" value="1"/>
</dbReference>
<dbReference type="Gene3D" id="3.30.300.160">
    <property type="entry name" value="Type II secretion system, protein E, N-terminal domain"/>
    <property type="match status" value="1"/>
</dbReference>
<evidence type="ECO:0000313" key="3">
    <source>
        <dbReference type="Proteomes" id="UP000483286"/>
    </source>
</evidence>
<accession>A0A7C9M9C3</accession>
<dbReference type="AlphaFoldDB" id="A0A7C9M9C3"/>
<protein>
    <recommendedName>
        <fullName evidence="1">Type II secretion system protein GspE N-terminal domain-containing protein</fullName>
    </recommendedName>
</protein>
<dbReference type="Pfam" id="PF05157">
    <property type="entry name" value="MshEN"/>
    <property type="match status" value="1"/>
</dbReference>
<dbReference type="InterPro" id="IPR037257">
    <property type="entry name" value="T2SS_E_N_sf"/>
</dbReference>
<dbReference type="RefSeq" id="WP_157459614.1">
    <property type="nucleotide sequence ID" value="NZ_WQLB01000015.1"/>
</dbReference>
<organism evidence="2 3">
    <name type="scientific">Deinococcus arboris</name>
    <dbReference type="NCBI Taxonomy" id="2682977"/>
    <lineage>
        <taxon>Bacteria</taxon>
        <taxon>Thermotogati</taxon>
        <taxon>Deinococcota</taxon>
        <taxon>Deinococci</taxon>
        <taxon>Deinococcales</taxon>
        <taxon>Deinococcaceae</taxon>
        <taxon>Deinococcus</taxon>
    </lineage>
</organism>
<evidence type="ECO:0000313" key="2">
    <source>
        <dbReference type="EMBL" id="MVN87559.1"/>
    </source>
</evidence>